<dbReference type="PROSITE" id="PS51186">
    <property type="entry name" value="GNAT"/>
    <property type="match status" value="1"/>
</dbReference>
<accession>A0ABD4TH63</accession>
<feature type="domain" description="N-acetyltransferase" evidence="3">
    <location>
        <begin position="128"/>
        <end position="280"/>
    </location>
</feature>
<dbReference type="InterPro" id="IPR016181">
    <property type="entry name" value="Acyl_CoA_acyltransferase"/>
</dbReference>
<dbReference type="Proteomes" id="UP001524383">
    <property type="component" value="Unassembled WGS sequence"/>
</dbReference>
<evidence type="ECO:0000256" key="2">
    <source>
        <dbReference type="ARBA" id="ARBA00023315"/>
    </source>
</evidence>
<organism evidence="4 5">
    <name type="scientific">Methanocalculus taiwanensis</name>
    <dbReference type="NCBI Taxonomy" id="106207"/>
    <lineage>
        <taxon>Archaea</taxon>
        <taxon>Methanobacteriati</taxon>
        <taxon>Methanobacteriota</taxon>
        <taxon>Stenosarchaea group</taxon>
        <taxon>Methanomicrobia</taxon>
        <taxon>Methanomicrobiales</taxon>
        <taxon>Methanocalculaceae</taxon>
        <taxon>Methanocalculus</taxon>
    </lineage>
</organism>
<evidence type="ECO:0000256" key="1">
    <source>
        <dbReference type="ARBA" id="ARBA00022679"/>
    </source>
</evidence>
<gene>
    <name evidence="4" type="primary">ablB</name>
    <name evidence="4" type="ORF">FTO68_00885</name>
</gene>
<dbReference type="EMBL" id="VOTZ01000001">
    <property type="protein sequence ID" value="MCQ1537549.1"/>
    <property type="molecule type" value="Genomic_DNA"/>
</dbReference>
<evidence type="ECO:0000313" key="4">
    <source>
        <dbReference type="EMBL" id="MCQ1537549.1"/>
    </source>
</evidence>
<dbReference type="NCBIfam" id="TIGR03827">
    <property type="entry name" value="GNAT_ablB"/>
    <property type="match status" value="1"/>
</dbReference>
<dbReference type="SUPFAM" id="SSF55729">
    <property type="entry name" value="Acyl-CoA N-acyltransferases (Nat)"/>
    <property type="match status" value="1"/>
</dbReference>
<dbReference type="Pfam" id="PF00583">
    <property type="entry name" value="Acetyltransf_1"/>
    <property type="match status" value="1"/>
</dbReference>
<sequence>MTKRSDTVIRVGASIIQHGHHNNRIYLLRLDPGDCDDVLEWIEETIEKERYTKVFAKVSAQSAPAFLKSGYAVEAEIPGFYLDGTACFFMGKYIDPGRQQYNRMGVSETLEISWQRAGTGHPSLQEGCTIREASESDAQSLAEIYASVFPTYPFPIDDPDYISDAIVSGDVRFFLFYDGDEIVAASSAELDNTSKTVEMTDFATLPSARGAGAAGALLATMEETVLKDGFHLAYTICRGEEPAVNILFARGGYRYAGTLPNNTQIGGGFESMNVWYKPLSSGFT</sequence>
<keyword evidence="1" id="KW-0808">Transferase</keyword>
<reference evidence="4 5" key="1">
    <citation type="submission" date="2019-08" db="EMBL/GenBank/DDBJ databases">
        <authorList>
            <person name="Chen S.-C."/>
            <person name="Lai M.-C."/>
            <person name="You Y.-T."/>
        </authorList>
    </citation>
    <scope>NUCLEOTIDE SEQUENCE [LARGE SCALE GENOMIC DNA]</scope>
    <source>
        <strain evidence="4 5">P2F9704a</strain>
    </source>
</reference>
<dbReference type="InterPro" id="IPR050832">
    <property type="entry name" value="Bact_Acetyltransf"/>
</dbReference>
<dbReference type="GO" id="GO:0016746">
    <property type="term" value="F:acyltransferase activity"/>
    <property type="evidence" value="ECO:0007669"/>
    <property type="project" value="UniProtKB-KW"/>
</dbReference>
<keyword evidence="5" id="KW-1185">Reference proteome</keyword>
<comment type="caution">
    <text evidence="4">The sequence shown here is derived from an EMBL/GenBank/DDBJ whole genome shotgun (WGS) entry which is preliminary data.</text>
</comment>
<proteinExistence type="predicted"/>
<dbReference type="InterPro" id="IPR000182">
    <property type="entry name" value="GNAT_dom"/>
</dbReference>
<evidence type="ECO:0000313" key="5">
    <source>
        <dbReference type="Proteomes" id="UP001524383"/>
    </source>
</evidence>
<evidence type="ECO:0000259" key="3">
    <source>
        <dbReference type="PROSITE" id="PS51186"/>
    </source>
</evidence>
<dbReference type="AlphaFoldDB" id="A0ABD4TH63"/>
<dbReference type="Gene3D" id="3.40.630.30">
    <property type="match status" value="1"/>
</dbReference>
<dbReference type="InterPro" id="IPR022525">
    <property type="entry name" value="GNAT_AblB"/>
</dbReference>
<keyword evidence="2" id="KW-0012">Acyltransferase</keyword>
<dbReference type="PANTHER" id="PTHR43877">
    <property type="entry name" value="AMINOALKYLPHOSPHONATE N-ACETYLTRANSFERASE-RELATED-RELATED"/>
    <property type="match status" value="1"/>
</dbReference>
<dbReference type="RefSeq" id="WP_255331457.1">
    <property type="nucleotide sequence ID" value="NZ_VOTZ01000001.1"/>
</dbReference>
<protein>
    <submittedName>
        <fullName evidence="4">Beta-lysine N-acetyltransferase</fullName>
    </submittedName>
</protein>
<name>A0ABD4TH63_9EURY</name>